<proteinExistence type="predicted"/>
<feature type="signal peptide" evidence="2">
    <location>
        <begin position="1"/>
        <end position="20"/>
    </location>
</feature>
<comment type="caution">
    <text evidence="4">The sequence shown here is derived from an EMBL/GenBank/DDBJ whole genome shotgun (WGS) entry which is preliminary data.</text>
</comment>
<feature type="domain" description="Carboxylesterase type B" evidence="3">
    <location>
        <begin position="22"/>
        <end position="508"/>
    </location>
</feature>
<reference evidence="4" key="1">
    <citation type="submission" date="2020-11" db="EMBL/GenBank/DDBJ databases">
        <authorList>
            <person name="Whiteford S."/>
        </authorList>
    </citation>
    <scope>NUCLEOTIDE SEQUENCE</scope>
</reference>
<name>A0A8S4FI73_PLUXY</name>
<dbReference type="InterPro" id="IPR002018">
    <property type="entry name" value="CarbesteraseB"/>
</dbReference>
<gene>
    <name evidence="4" type="ORF">PLXY2_LOCUS9065</name>
</gene>
<dbReference type="Proteomes" id="UP000653454">
    <property type="component" value="Unassembled WGS sequence"/>
</dbReference>
<organism evidence="4 5">
    <name type="scientific">Plutella xylostella</name>
    <name type="common">Diamondback moth</name>
    <name type="synonym">Plutella maculipennis</name>
    <dbReference type="NCBI Taxonomy" id="51655"/>
    <lineage>
        <taxon>Eukaryota</taxon>
        <taxon>Metazoa</taxon>
        <taxon>Ecdysozoa</taxon>
        <taxon>Arthropoda</taxon>
        <taxon>Hexapoda</taxon>
        <taxon>Insecta</taxon>
        <taxon>Pterygota</taxon>
        <taxon>Neoptera</taxon>
        <taxon>Endopterygota</taxon>
        <taxon>Lepidoptera</taxon>
        <taxon>Glossata</taxon>
        <taxon>Ditrysia</taxon>
        <taxon>Yponomeutoidea</taxon>
        <taxon>Plutellidae</taxon>
        <taxon>Plutella</taxon>
    </lineage>
</organism>
<dbReference type="PROSITE" id="PS51257">
    <property type="entry name" value="PROKAR_LIPOPROTEIN"/>
    <property type="match status" value="1"/>
</dbReference>
<dbReference type="Pfam" id="PF00135">
    <property type="entry name" value="COesterase"/>
    <property type="match status" value="1"/>
</dbReference>
<feature type="chain" id="PRO_5035762126" evidence="2">
    <location>
        <begin position="21"/>
        <end position="525"/>
    </location>
</feature>
<sequence>MKQPLPAVLLLAGLLGGCSGQALVMLAQGEVRGEGHDGFVSYLGIPYASMNGSHERFKKAGLAPHWTGAREAPASRAACSAAAVEDCLRLDVHVPAPNTPRPDEWDFWPVLVWVQSGGGEYHPGMLVREDIIVVMVNIRKGAFGFLCFGNERIPGNAGAKDLVLALRWVKDNIAAFKGSSAKVVVAGQGFGAAIVEAVMMSPMDDDLIHGVILQSGSILSPWAFNYDAGARARFLASMFTDSQDENEMVKSLLNADAIELNDFTRKLDLPYFPFGMCVESMFHTGYDDRLLSDAPKELLTSKKIVEVPTIMGYNTDEAYVFHSNLQEARAARKMLRDLSFLLPEELLFASEQEVDQVTKQIKDHYFKNNFSLQALLDYHRDVYFVQHVYSSALLHERANEQPVYLYQFSHGGARGVAEDPAVGKRGAAHGDELAYLFPERGTPLQGEDAVIQSKLVMLWTNFVKFLNPTPTADAGKWEPLRPDRPRVLDIGLDLHMADFPYSSAMAMWEDIYDKYYFRRQKSLEF</sequence>
<evidence type="ECO:0000259" key="3">
    <source>
        <dbReference type="Pfam" id="PF00135"/>
    </source>
</evidence>
<dbReference type="PANTHER" id="PTHR11559">
    <property type="entry name" value="CARBOXYLESTERASE"/>
    <property type="match status" value="1"/>
</dbReference>
<protein>
    <submittedName>
        <fullName evidence="4">(diamondback moth) hypothetical protein</fullName>
    </submittedName>
</protein>
<dbReference type="InterPro" id="IPR029058">
    <property type="entry name" value="AB_hydrolase_fold"/>
</dbReference>
<dbReference type="Gene3D" id="3.40.50.1820">
    <property type="entry name" value="alpha/beta hydrolase"/>
    <property type="match status" value="1"/>
</dbReference>
<accession>A0A8S4FI73</accession>
<evidence type="ECO:0000313" key="4">
    <source>
        <dbReference type="EMBL" id="CAG9127938.1"/>
    </source>
</evidence>
<keyword evidence="5" id="KW-1185">Reference proteome</keyword>
<dbReference type="InterPro" id="IPR050309">
    <property type="entry name" value="Type-B_Carboxylest/Lipase"/>
</dbReference>
<evidence type="ECO:0000256" key="1">
    <source>
        <dbReference type="ARBA" id="ARBA00023180"/>
    </source>
</evidence>
<keyword evidence="2" id="KW-0732">Signal</keyword>
<dbReference type="SUPFAM" id="SSF53474">
    <property type="entry name" value="alpha/beta-Hydrolases"/>
    <property type="match status" value="1"/>
</dbReference>
<evidence type="ECO:0000256" key="2">
    <source>
        <dbReference type="SAM" id="SignalP"/>
    </source>
</evidence>
<evidence type="ECO:0000313" key="5">
    <source>
        <dbReference type="Proteomes" id="UP000653454"/>
    </source>
</evidence>
<dbReference type="AlphaFoldDB" id="A0A8S4FI73"/>
<keyword evidence="1" id="KW-0325">Glycoprotein</keyword>
<dbReference type="EMBL" id="CAJHNJ030000035">
    <property type="protein sequence ID" value="CAG9127938.1"/>
    <property type="molecule type" value="Genomic_DNA"/>
</dbReference>